<dbReference type="PANTHER" id="PTHR20855:SF97">
    <property type="entry name" value="ADIPOR-LIKE RECEPTOR IZH3-RELATED"/>
    <property type="match status" value="1"/>
</dbReference>
<evidence type="ECO:0000256" key="3">
    <source>
        <dbReference type="ARBA" id="ARBA00022989"/>
    </source>
</evidence>
<evidence type="ECO:0000313" key="8">
    <source>
        <dbReference type="Proteomes" id="UP000826661"/>
    </source>
</evidence>
<feature type="transmembrane region" description="Helical" evidence="6">
    <location>
        <begin position="273"/>
        <end position="293"/>
    </location>
</feature>
<evidence type="ECO:0000256" key="1">
    <source>
        <dbReference type="ARBA" id="ARBA00004141"/>
    </source>
</evidence>
<accession>A0A8G0LF18</accession>
<feature type="binding site" evidence="5">
    <location>
        <position position="275"/>
    </location>
    <ligand>
        <name>Zn(2+)</name>
        <dbReference type="ChEBI" id="CHEBI:29105"/>
    </ligand>
</feature>
<keyword evidence="5" id="KW-0479">Metal-binding</keyword>
<keyword evidence="8" id="KW-1185">Reference proteome</keyword>
<feature type="transmembrane region" description="Helical" evidence="6">
    <location>
        <begin position="204"/>
        <end position="223"/>
    </location>
</feature>
<feature type="transmembrane region" description="Helical" evidence="6">
    <location>
        <begin position="170"/>
        <end position="192"/>
    </location>
</feature>
<feature type="transmembrane region" description="Helical" evidence="6">
    <location>
        <begin position="104"/>
        <end position="124"/>
    </location>
</feature>
<dbReference type="Pfam" id="PF03006">
    <property type="entry name" value="HlyIII"/>
    <property type="match status" value="1"/>
</dbReference>
<sequence>MSTQKTLDQQISFALAAARKSKTNLIHISELPVPWRHNDHIFHGYRFTESCTYCIRSIFHLHNESFNIWSHLLGCLYFVKTLIYDNPSVSYSNPNKIYITEGLVGVYYVYLMAAIACTACSVSWHTMRCISSSSTLSCFSTMDLMGVTTLALASVLVTQFNAFADSPYLQLIYMGMSVALGTAAVASCWLPIMRATGSSWLRIAVWIGLVAEGVAIPVVHLIWTKGLQATLDLYGPMMTPYGPIVVGAILYASQFPECVWPGRFDYFGGSHNILHVFAVWSIWLGIGTIRTSIEASIV</sequence>
<keyword evidence="5" id="KW-0862">Zinc</keyword>
<evidence type="ECO:0000313" key="7">
    <source>
        <dbReference type="EMBL" id="QYS99624.1"/>
    </source>
</evidence>
<dbReference type="GO" id="GO:0046872">
    <property type="term" value="F:metal ion binding"/>
    <property type="evidence" value="ECO:0007669"/>
    <property type="project" value="UniProtKB-KW"/>
</dbReference>
<feature type="binding site" evidence="5">
    <location>
        <position position="125"/>
    </location>
    <ligand>
        <name>Zn(2+)</name>
        <dbReference type="ChEBI" id="CHEBI:29105"/>
    </ligand>
</feature>
<feature type="transmembrane region" description="Helical" evidence="6">
    <location>
        <begin position="144"/>
        <end position="164"/>
    </location>
</feature>
<dbReference type="GO" id="GO:0006882">
    <property type="term" value="P:intracellular zinc ion homeostasis"/>
    <property type="evidence" value="ECO:0007669"/>
    <property type="project" value="TreeGrafter"/>
</dbReference>
<dbReference type="EMBL" id="CP075866">
    <property type="protein sequence ID" value="QYS99624.1"/>
    <property type="molecule type" value="Genomic_DNA"/>
</dbReference>
<reference evidence="7 8" key="1">
    <citation type="journal article" date="2021" name="BMC Genomics">
        <title>Telomere-to-telomere genome assembly of asparaginase-producing Trichoderma simmonsii.</title>
        <authorList>
            <person name="Chung D."/>
            <person name="Kwon Y.M."/>
            <person name="Yang Y."/>
        </authorList>
    </citation>
    <scope>NUCLEOTIDE SEQUENCE [LARGE SCALE GENOMIC DNA]</scope>
    <source>
        <strain evidence="7 8">GH-Sj1</strain>
    </source>
</reference>
<gene>
    <name evidence="7" type="ORF">H0G86_006743</name>
</gene>
<keyword evidence="3 6" id="KW-1133">Transmembrane helix</keyword>
<evidence type="ECO:0000256" key="2">
    <source>
        <dbReference type="ARBA" id="ARBA00022692"/>
    </source>
</evidence>
<organism evidence="7 8">
    <name type="scientific">Trichoderma simmonsii</name>
    <dbReference type="NCBI Taxonomy" id="1491479"/>
    <lineage>
        <taxon>Eukaryota</taxon>
        <taxon>Fungi</taxon>
        <taxon>Dikarya</taxon>
        <taxon>Ascomycota</taxon>
        <taxon>Pezizomycotina</taxon>
        <taxon>Sordariomycetes</taxon>
        <taxon>Hypocreomycetidae</taxon>
        <taxon>Hypocreales</taxon>
        <taxon>Hypocreaceae</taxon>
        <taxon>Trichoderma</taxon>
    </lineage>
</organism>
<dbReference type="Proteomes" id="UP000826661">
    <property type="component" value="Chromosome III"/>
</dbReference>
<evidence type="ECO:0000256" key="5">
    <source>
        <dbReference type="PIRSR" id="PIRSR604254-1"/>
    </source>
</evidence>
<dbReference type="AlphaFoldDB" id="A0A8G0LF18"/>
<keyword evidence="2 6" id="KW-0812">Transmembrane</keyword>
<proteinExistence type="predicted"/>
<comment type="subcellular location">
    <subcellularLocation>
        <location evidence="1">Membrane</location>
        <topology evidence="1">Multi-pass membrane protein</topology>
    </subcellularLocation>
</comment>
<evidence type="ECO:0000256" key="6">
    <source>
        <dbReference type="SAM" id="Phobius"/>
    </source>
</evidence>
<keyword evidence="4 6" id="KW-0472">Membrane</keyword>
<dbReference type="PANTHER" id="PTHR20855">
    <property type="entry name" value="ADIPOR/PROGESTIN RECEPTOR-RELATED"/>
    <property type="match status" value="1"/>
</dbReference>
<dbReference type="GO" id="GO:0016020">
    <property type="term" value="C:membrane"/>
    <property type="evidence" value="ECO:0007669"/>
    <property type="project" value="UniProtKB-SubCell"/>
</dbReference>
<feature type="binding site" evidence="5">
    <location>
        <position position="271"/>
    </location>
    <ligand>
        <name>Zn(2+)</name>
        <dbReference type="ChEBI" id="CHEBI:29105"/>
    </ligand>
</feature>
<dbReference type="GO" id="GO:0038023">
    <property type="term" value="F:signaling receptor activity"/>
    <property type="evidence" value="ECO:0007669"/>
    <property type="project" value="TreeGrafter"/>
</dbReference>
<protein>
    <submittedName>
        <fullName evidence="7">Uncharacterized protein</fullName>
    </submittedName>
</protein>
<evidence type="ECO:0000256" key="4">
    <source>
        <dbReference type="ARBA" id="ARBA00023136"/>
    </source>
</evidence>
<dbReference type="InterPro" id="IPR004254">
    <property type="entry name" value="AdipoR/HlyIII-related"/>
</dbReference>
<name>A0A8G0LF18_9HYPO</name>